<evidence type="ECO:0000259" key="3">
    <source>
        <dbReference type="PROSITE" id="PS50048"/>
    </source>
</evidence>
<organism evidence="4 5">
    <name type="scientific">Claviceps pazoutovae</name>
    <dbReference type="NCBI Taxonomy" id="1649127"/>
    <lineage>
        <taxon>Eukaryota</taxon>
        <taxon>Fungi</taxon>
        <taxon>Dikarya</taxon>
        <taxon>Ascomycota</taxon>
        <taxon>Pezizomycotina</taxon>
        <taxon>Sordariomycetes</taxon>
        <taxon>Hypocreomycetidae</taxon>
        <taxon>Hypocreales</taxon>
        <taxon>Clavicipitaceae</taxon>
        <taxon>Claviceps</taxon>
    </lineage>
</organism>
<gene>
    <name evidence="4" type="ORF">E4U60_004494</name>
</gene>
<feature type="region of interest" description="Disordered" evidence="2">
    <location>
        <begin position="254"/>
        <end position="386"/>
    </location>
</feature>
<dbReference type="Pfam" id="PF00172">
    <property type="entry name" value="Zn_clus"/>
    <property type="match status" value="1"/>
</dbReference>
<dbReference type="InterPro" id="IPR001138">
    <property type="entry name" value="Zn2Cys6_DnaBD"/>
</dbReference>
<feature type="compositionally biased region" description="Basic and acidic residues" evidence="2">
    <location>
        <begin position="24"/>
        <end position="36"/>
    </location>
</feature>
<evidence type="ECO:0000256" key="1">
    <source>
        <dbReference type="ARBA" id="ARBA00023242"/>
    </source>
</evidence>
<dbReference type="OrthoDB" id="5401558at2759"/>
<dbReference type="GO" id="GO:0000981">
    <property type="term" value="F:DNA-binding transcription factor activity, RNA polymerase II-specific"/>
    <property type="evidence" value="ECO:0007669"/>
    <property type="project" value="InterPro"/>
</dbReference>
<accession>A0A9P7M8V1</accession>
<feature type="compositionally biased region" description="Low complexity" evidence="2">
    <location>
        <begin position="99"/>
        <end position="108"/>
    </location>
</feature>
<evidence type="ECO:0000256" key="2">
    <source>
        <dbReference type="SAM" id="MobiDB-lite"/>
    </source>
</evidence>
<feature type="compositionally biased region" description="Polar residues" evidence="2">
    <location>
        <begin position="333"/>
        <end position="365"/>
    </location>
</feature>
<dbReference type="PROSITE" id="PS00463">
    <property type="entry name" value="ZN2_CY6_FUNGAL_1"/>
    <property type="match status" value="1"/>
</dbReference>
<dbReference type="SMART" id="SM00066">
    <property type="entry name" value="GAL4"/>
    <property type="match status" value="1"/>
</dbReference>
<dbReference type="PANTHER" id="PTHR46910:SF39">
    <property type="entry name" value="ZN(II)2CYS6 TRANSCRIPTION FACTOR (EUROFUNG)"/>
    <property type="match status" value="1"/>
</dbReference>
<dbReference type="PANTHER" id="PTHR46910">
    <property type="entry name" value="TRANSCRIPTION FACTOR PDR1"/>
    <property type="match status" value="1"/>
</dbReference>
<feature type="compositionally biased region" description="Low complexity" evidence="2">
    <location>
        <begin position="118"/>
        <end position="127"/>
    </location>
</feature>
<sequence length="386" mass="40505">MADDSQRPDHPLRNASEGQQAADPRQHAASVDEPRASLDQSRAGIPPPVTLPSIHEARASGAGGYGTPPAPGPGGRGYGHDARYESPNSVNGYPPPPGGQLTPGGYLPPMQPPHDPRSSPYSSSDYRGPYHDDRRGVPHPSEAGGYGDAYFYRTLPGVPPSSGYPRPQISYAADYCPPGNGQSSQAAPRQRTSIACRYCRKRKIRCSGYQSAPGGKCQNCARMNQECIFQPVSSSSSTAFIPVSAVPGGVPPGTQLFGAYGQPLAPNSIPPPPPPPPPSHYHPHHGPGAAVSTYYPSIHSPTGSLSSYGDPRTDDQPPMNTSHGPHPGVRSPAAQNGSNGTPTSSQAQRPAQGGLTSVMSLSNLVDKSDIDKGMIDRLNRPRDPKG</sequence>
<dbReference type="AlphaFoldDB" id="A0A9P7M8V1"/>
<protein>
    <recommendedName>
        <fullName evidence="3">Zn(2)-C6 fungal-type domain-containing protein</fullName>
    </recommendedName>
</protein>
<feature type="domain" description="Zn(2)-C6 fungal-type" evidence="3">
    <location>
        <begin position="195"/>
        <end position="229"/>
    </location>
</feature>
<feature type="compositionally biased region" description="Basic and acidic residues" evidence="2">
    <location>
        <begin position="366"/>
        <end position="386"/>
    </location>
</feature>
<dbReference type="InterPro" id="IPR036864">
    <property type="entry name" value="Zn2-C6_fun-type_DNA-bd_sf"/>
</dbReference>
<evidence type="ECO:0000313" key="5">
    <source>
        <dbReference type="Proteomes" id="UP000706124"/>
    </source>
</evidence>
<comment type="caution">
    <text evidence="4">The sequence shown here is derived from an EMBL/GenBank/DDBJ whole genome shotgun (WGS) entry which is preliminary data.</text>
</comment>
<dbReference type="SUPFAM" id="SSF57701">
    <property type="entry name" value="Zn2/Cys6 DNA-binding domain"/>
    <property type="match status" value="1"/>
</dbReference>
<feature type="compositionally biased region" description="Pro residues" evidence="2">
    <location>
        <begin position="268"/>
        <end position="280"/>
    </location>
</feature>
<feature type="compositionally biased region" description="Basic and acidic residues" evidence="2">
    <location>
        <begin position="1"/>
        <end position="12"/>
    </location>
</feature>
<dbReference type="InterPro" id="IPR050987">
    <property type="entry name" value="AtrR-like"/>
</dbReference>
<dbReference type="Gene3D" id="4.10.240.10">
    <property type="entry name" value="Zn(2)-C6 fungal-type DNA-binding domain"/>
    <property type="match status" value="1"/>
</dbReference>
<keyword evidence="5" id="KW-1185">Reference proteome</keyword>
<dbReference type="CDD" id="cd00067">
    <property type="entry name" value="GAL4"/>
    <property type="match status" value="1"/>
</dbReference>
<keyword evidence="1" id="KW-0539">Nucleus</keyword>
<reference evidence="4 5" key="1">
    <citation type="journal article" date="2020" name="bioRxiv">
        <title>Whole genome comparisons of ergot fungi reveals the divergence and evolution of species within the genus Claviceps are the result of varying mechanisms driving genome evolution and host range expansion.</title>
        <authorList>
            <person name="Wyka S.A."/>
            <person name="Mondo S.J."/>
            <person name="Liu M."/>
            <person name="Dettman J."/>
            <person name="Nalam V."/>
            <person name="Broders K.D."/>
        </authorList>
    </citation>
    <scope>NUCLEOTIDE SEQUENCE [LARGE SCALE GENOMIC DNA]</scope>
    <source>
        <strain evidence="4 5">CCC 1485</strain>
    </source>
</reference>
<dbReference type="Proteomes" id="UP000706124">
    <property type="component" value="Unassembled WGS sequence"/>
</dbReference>
<dbReference type="PROSITE" id="PS50048">
    <property type="entry name" value="ZN2_CY6_FUNGAL_2"/>
    <property type="match status" value="1"/>
</dbReference>
<feature type="region of interest" description="Disordered" evidence="2">
    <location>
        <begin position="1"/>
        <end position="148"/>
    </location>
</feature>
<dbReference type="GO" id="GO:0008270">
    <property type="term" value="F:zinc ion binding"/>
    <property type="evidence" value="ECO:0007669"/>
    <property type="project" value="InterPro"/>
</dbReference>
<evidence type="ECO:0000313" key="4">
    <source>
        <dbReference type="EMBL" id="KAG5933417.1"/>
    </source>
</evidence>
<proteinExistence type="predicted"/>
<dbReference type="EMBL" id="SRPO01000372">
    <property type="protein sequence ID" value="KAG5933417.1"/>
    <property type="molecule type" value="Genomic_DNA"/>
</dbReference>
<name>A0A9P7M8V1_9HYPO</name>